<organism evidence="1 2">
    <name type="scientific">Phtheirospermum japonicum</name>
    <dbReference type="NCBI Taxonomy" id="374723"/>
    <lineage>
        <taxon>Eukaryota</taxon>
        <taxon>Viridiplantae</taxon>
        <taxon>Streptophyta</taxon>
        <taxon>Embryophyta</taxon>
        <taxon>Tracheophyta</taxon>
        <taxon>Spermatophyta</taxon>
        <taxon>Magnoliopsida</taxon>
        <taxon>eudicotyledons</taxon>
        <taxon>Gunneridae</taxon>
        <taxon>Pentapetalae</taxon>
        <taxon>asterids</taxon>
        <taxon>lamiids</taxon>
        <taxon>Lamiales</taxon>
        <taxon>Orobanchaceae</taxon>
        <taxon>Orobanchaceae incertae sedis</taxon>
        <taxon>Phtheirospermum</taxon>
    </lineage>
</organism>
<evidence type="ECO:0000313" key="2">
    <source>
        <dbReference type="Proteomes" id="UP000653305"/>
    </source>
</evidence>
<dbReference type="EMBL" id="BMAC01000387">
    <property type="protein sequence ID" value="GFP95427.1"/>
    <property type="molecule type" value="Genomic_DNA"/>
</dbReference>
<name>A0A830C3W3_9LAMI</name>
<proteinExistence type="predicted"/>
<keyword evidence="2" id="KW-1185">Reference proteome</keyword>
<reference evidence="1" key="1">
    <citation type="submission" date="2020-07" db="EMBL/GenBank/DDBJ databases">
        <title>Ethylene signaling mediates host invasion by parasitic plants.</title>
        <authorList>
            <person name="Yoshida S."/>
        </authorList>
    </citation>
    <scope>NUCLEOTIDE SEQUENCE</scope>
    <source>
        <strain evidence="1">Okayama</strain>
    </source>
</reference>
<sequence>MNYDEPSDDLSKIRWGILISGDPFTLPRTNTCSEYPYGKIDSWVWFLSGSSNKSFISCSLRGVLRELQGS</sequence>
<evidence type="ECO:0000313" key="1">
    <source>
        <dbReference type="EMBL" id="GFP95427.1"/>
    </source>
</evidence>
<dbReference type="AlphaFoldDB" id="A0A830C3W3"/>
<comment type="caution">
    <text evidence="1">The sequence shown here is derived from an EMBL/GenBank/DDBJ whole genome shotgun (WGS) entry which is preliminary data.</text>
</comment>
<protein>
    <submittedName>
        <fullName evidence="1">Uncharacterized protein</fullName>
    </submittedName>
</protein>
<dbReference type="Proteomes" id="UP000653305">
    <property type="component" value="Unassembled WGS sequence"/>
</dbReference>
<dbReference type="OrthoDB" id="1662444at2759"/>
<accession>A0A830C3W3</accession>
<gene>
    <name evidence="1" type="ORF">PHJA_001687000</name>
</gene>